<reference evidence="1 2" key="1">
    <citation type="submission" date="2024-09" db="EMBL/GenBank/DDBJ databases">
        <authorList>
            <person name="Sun Q."/>
            <person name="Mori K."/>
        </authorList>
    </citation>
    <scope>NUCLEOTIDE SEQUENCE [LARGE SCALE GENOMIC DNA]</scope>
    <source>
        <strain evidence="1 2">TBRC 1432</strain>
    </source>
</reference>
<accession>A0ABV6MJP5</accession>
<gene>
    <name evidence="1" type="ORF">ACFFH7_03345</name>
</gene>
<dbReference type="Proteomes" id="UP001589810">
    <property type="component" value="Unassembled WGS sequence"/>
</dbReference>
<sequence>MTLLAALFAGVVVTTACSPLVPEPTPCMAELATLKHMQERDDLAATEALDATLKTTRLQLEVTEAGTSAAADAKKAELAAAEKDEAEVKALVDADAKELAADQDKFDTCQREHPDK</sequence>
<proteinExistence type="predicted"/>
<protein>
    <submittedName>
        <fullName evidence="1">Uncharacterized protein</fullName>
    </submittedName>
</protein>
<keyword evidence="2" id="KW-1185">Reference proteome</keyword>
<organism evidence="1 2">
    <name type="scientific">Kutzneria chonburiensis</name>
    <dbReference type="NCBI Taxonomy" id="1483604"/>
    <lineage>
        <taxon>Bacteria</taxon>
        <taxon>Bacillati</taxon>
        <taxon>Actinomycetota</taxon>
        <taxon>Actinomycetes</taxon>
        <taxon>Pseudonocardiales</taxon>
        <taxon>Pseudonocardiaceae</taxon>
        <taxon>Kutzneria</taxon>
    </lineage>
</organism>
<evidence type="ECO:0000313" key="2">
    <source>
        <dbReference type="Proteomes" id="UP001589810"/>
    </source>
</evidence>
<evidence type="ECO:0000313" key="1">
    <source>
        <dbReference type="EMBL" id="MFC0540498.1"/>
    </source>
</evidence>
<dbReference type="RefSeq" id="WP_273939285.1">
    <property type="nucleotide sequence ID" value="NZ_CP097263.1"/>
</dbReference>
<name>A0ABV6MJP5_9PSEU</name>
<dbReference type="EMBL" id="JBHLUD010000001">
    <property type="protein sequence ID" value="MFC0540498.1"/>
    <property type="molecule type" value="Genomic_DNA"/>
</dbReference>
<comment type="caution">
    <text evidence="1">The sequence shown here is derived from an EMBL/GenBank/DDBJ whole genome shotgun (WGS) entry which is preliminary data.</text>
</comment>